<evidence type="ECO:0000313" key="8">
    <source>
        <dbReference type="Proteomes" id="UP001359485"/>
    </source>
</evidence>
<gene>
    <name evidence="7" type="ORF">RUM44_013062</name>
</gene>
<evidence type="ECO:0000256" key="3">
    <source>
        <dbReference type="ARBA" id="ARBA00012457"/>
    </source>
</evidence>
<dbReference type="Pfam" id="PF01704">
    <property type="entry name" value="UDPGP"/>
    <property type="match status" value="1"/>
</dbReference>
<organism evidence="7 8">
    <name type="scientific">Polyplax serrata</name>
    <name type="common">Common mouse louse</name>
    <dbReference type="NCBI Taxonomy" id="468196"/>
    <lineage>
        <taxon>Eukaryota</taxon>
        <taxon>Metazoa</taxon>
        <taxon>Ecdysozoa</taxon>
        <taxon>Arthropoda</taxon>
        <taxon>Hexapoda</taxon>
        <taxon>Insecta</taxon>
        <taxon>Pterygota</taxon>
        <taxon>Neoptera</taxon>
        <taxon>Paraneoptera</taxon>
        <taxon>Psocodea</taxon>
        <taxon>Troctomorpha</taxon>
        <taxon>Phthiraptera</taxon>
        <taxon>Anoplura</taxon>
        <taxon>Polyplacidae</taxon>
        <taxon>Polyplax</taxon>
    </lineage>
</organism>
<dbReference type="EMBL" id="JAWJWF010000001">
    <property type="protein sequence ID" value="KAK6641353.1"/>
    <property type="molecule type" value="Genomic_DNA"/>
</dbReference>
<dbReference type="InterPro" id="IPR029044">
    <property type="entry name" value="Nucleotide-diphossugar_trans"/>
</dbReference>
<dbReference type="PANTHER" id="PTHR11952:SF2">
    <property type="entry name" value="LD24639P"/>
    <property type="match status" value="1"/>
</dbReference>
<protein>
    <recommendedName>
        <fullName evidence="3">UDP-N-acetylglucosamine diphosphorylase</fullName>
        <ecNumber evidence="3">2.7.7.23</ecNumber>
    </recommendedName>
</protein>
<keyword evidence="8" id="KW-1185">Reference proteome</keyword>
<evidence type="ECO:0000256" key="1">
    <source>
        <dbReference type="ARBA" id="ARBA00005208"/>
    </source>
</evidence>
<name>A0ABR1BD31_POLSC</name>
<dbReference type="Proteomes" id="UP001359485">
    <property type="component" value="Unassembled WGS sequence"/>
</dbReference>
<reference evidence="7 8" key="1">
    <citation type="submission" date="2023-09" db="EMBL/GenBank/DDBJ databases">
        <title>Genomes of two closely related lineages of the louse Polyplax serrata with different host specificities.</title>
        <authorList>
            <person name="Martinu J."/>
            <person name="Tarabai H."/>
            <person name="Stefka J."/>
            <person name="Hypsa V."/>
        </authorList>
    </citation>
    <scope>NUCLEOTIDE SEQUENCE [LARGE SCALE GENOMIC DNA]</scope>
    <source>
        <strain evidence="7">98ZLc_SE</strain>
    </source>
</reference>
<comment type="caution">
    <text evidence="7">The sequence shown here is derived from an EMBL/GenBank/DDBJ whole genome shotgun (WGS) entry which is preliminary data.</text>
</comment>
<evidence type="ECO:0000256" key="2">
    <source>
        <dbReference type="ARBA" id="ARBA00010401"/>
    </source>
</evidence>
<evidence type="ECO:0000313" key="7">
    <source>
        <dbReference type="EMBL" id="KAK6641353.1"/>
    </source>
</evidence>
<dbReference type="PANTHER" id="PTHR11952">
    <property type="entry name" value="UDP- GLUCOSE PYROPHOSPHORYLASE"/>
    <property type="match status" value="1"/>
</dbReference>
<dbReference type="Gene3D" id="3.90.550.10">
    <property type="entry name" value="Spore Coat Polysaccharide Biosynthesis Protein SpsA, Chain A"/>
    <property type="match status" value="1"/>
</dbReference>
<keyword evidence="5" id="KW-0548">Nucleotidyltransferase</keyword>
<sequence>MMSNEVEIRELLAQHKQEHLLQFWDELNETEKETLLNDIKNVKLNETVKFFEKVNQTHHGETKSNLILEPVPHQLHGSLKCTDKETLDSYREIGLKEISEGHVGVLLLAGGQGTRLGVPYPKGMFNVELPSKKTLFQLQAERILKLQRLADEKYSTCSIIMWYIMTSPATTKMTHEFLEEHKYFGLDKKNIIMFEQGVLPCFDFEGKILMDSKFKIAKSPDGNGGLYKALKENEILHDMEKKNIKYLHAYCVDNILVRVADPVFIGYCIIKGAECAAKVVEKVSPTEPIGVVCKVNKKLQVVEYSEISNFDANRKNDDGRLTFSAGNICNHFFTREFLEKVANQFESEMKLHRAKKKIPYIDGNGKLINPTNCNGVKIEKFIFDVFVFASDLNFVIWEVPRDEEFSALKNSIDSNQDNPHTARESIFKLHKKFIENAGGQVTVNGVIEISPLISYGGEGLESKCKGQIFEPPVLLFTQEEQGTQGAFI</sequence>
<dbReference type="InterPro" id="IPR002618">
    <property type="entry name" value="UDPGP_fam"/>
</dbReference>
<proteinExistence type="inferred from homology"/>
<dbReference type="SUPFAM" id="SSF53448">
    <property type="entry name" value="Nucleotide-diphospho-sugar transferases"/>
    <property type="match status" value="1"/>
</dbReference>
<accession>A0ABR1BD31</accession>
<evidence type="ECO:0000256" key="6">
    <source>
        <dbReference type="ARBA" id="ARBA00048493"/>
    </source>
</evidence>
<evidence type="ECO:0000256" key="5">
    <source>
        <dbReference type="ARBA" id="ARBA00022695"/>
    </source>
</evidence>
<comment type="similarity">
    <text evidence="2">Belongs to the UDPGP type 1 family.</text>
</comment>
<comment type="catalytic activity">
    <reaction evidence="6">
        <text>N-acetyl-alpha-D-glucosamine 1-phosphate + UTP + H(+) = UDP-N-acetyl-alpha-D-glucosamine + diphosphate</text>
        <dbReference type="Rhea" id="RHEA:13509"/>
        <dbReference type="ChEBI" id="CHEBI:15378"/>
        <dbReference type="ChEBI" id="CHEBI:33019"/>
        <dbReference type="ChEBI" id="CHEBI:46398"/>
        <dbReference type="ChEBI" id="CHEBI:57705"/>
        <dbReference type="ChEBI" id="CHEBI:57776"/>
        <dbReference type="EC" id="2.7.7.23"/>
    </reaction>
</comment>
<keyword evidence="4" id="KW-0808">Transferase</keyword>
<dbReference type="EC" id="2.7.7.23" evidence="3"/>
<comment type="pathway">
    <text evidence="1">Nucleotide-sugar biosynthesis; UDP-N-acetyl-alpha-D-glucosamine biosynthesis; UDP-N-acetyl-alpha-D-glucosamine from N-acetyl-alpha-D-glucosamine 1-phosphate: step 1/1.</text>
</comment>
<dbReference type="InterPro" id="IPR039741">
    <property type="entry name" value="UDP-sugar_pyrophosphorylase"/>
</dbReference>
<evidence type="ECO:0000256" key="4">
    <source>
        <dbReference type="ARBA" id="ARBA00022679"/>
    </source>
</evidence>
<dbReference type="CDD" id="cd04193">
    <property type="entry name" value="UDPGlcNAc_PPase"/>
    <property type="match status" value="1"/>
</dbReference>